<dbReference type="PANTHER" id="PTHR45436">
    <property type="entry name" value="SENSOR HISTIDINE KINASE YKOH"/>
    <property type="match status" value="1"/>
</dbReference>
<dbReference type="SUPFAM" id="SSF47384">
    <property type="entry name" value="Homodimeric domain of signal transducing histidine kinase"/>
    <property type="match status" value="1"/>
</dbReference>
<evidence type="ECO:0000256" key="5">
    <source>
        <dbReference type="ARBA" id="ARBA00022679"/>
    </source>
</evidence>
<keyword evidence="9" id="KW-0902">Two-component regulatory system</keyword>
<keyword evidence="10 11" id="KW-0472">Membrane</keyword>
<dbReference type="RefSeq" id="WP_005188242.1">
    <property type="nucleotide sequence ID" value="NZ_BAED01000046.1"/>
</dbReference>
<comment type="catalytic activity">
    <reaction evidence="1">
        <text>ATP + protein L-histidine = ADP + protein N-phospho-L-histidine.</text>
        <dbReference type="EC" id="2.7.13.3"/>
    </reaction>
</comment>
<dbReference type="SUPFAM" id="SSF158472">
    <property type="entry name" value="HAMP domain-like"/>
    <property type="match status" value="1"/>
</dbReference>
<dbReference type="PROSITE" id="PS50109">
    <property type="entry name" value="HIS_KIN"/>
    <property type="match status" value="1"/>
</dbReference>
<comment type="subcellular location">
    <subcellularLocation>
        <location evidence="2">Cell membrane</location>
    </subcellularLocation>
</comment>
<keyword evidence="15" id="KW-1185">Reference proteome</keyword>
<keyword evidence="8 11" id="KW-1133">Transmembrane helix</keyword>
<dbReference type="GO" id="GO:0000155">
    <property type="term" value="F:phosphorelay sensor kinase activity"/>
    <property type="evidence" value="ECO:0007669"/>
    <property type="project" value="InterPro"/>
</dbReference>
<dbReference type="InterPro" id="IPR005467">
    <property type="entry name" value="His_kinase_dom"/>
</dbReference>
<dbReference type="Proteomes" id="UP000006023">
    <property type="component" value="Unassembled WGS sequence"/>
</dbReference>
<gene>
    <name evidence="14" type="ORF">GOAMR_46_01280</name>
</gene>
<dbReference type="Pfam" id="PF00512">
    <property type="entry name" value="HisKA"/>
    <property type="match status" value="1"/>
</dbReference>
<keyword evidence="5" id="KW-0808">Transferase</keyword>
<evidence type="ECO:0000256" key="2">
    <source>
        <dbReference type="ARBA" id="ARBA00004236"/>
    </source>
</evidence>
<evidence type="ECO:0000256" key="7">
    <source>
        <dbReference type="ARBA" id="ARBA00022777"/>
    </source>
</evidence>
<evidence type="ECO:0000256" key="11">
    <source>
        <dbReference type="SAM" id="Phobius"/>
    </source>
</evidence>
<dbReference type="Pfam" id="PF02518">
    <property type="entry name" value="HATPase_c"/>
    <property type="match status" value="1"/>
</dbReference>
<dbReference type="SUPFAM" id="SSF55874">
    <property type="entry name" value="ATPase domain of HSP90 chaperone/DNA topoisomerase II/histidine kinase"/>
    <property type="match status" value="1"/>
</dbReference>
<dbReference type="Gene3D" id="6.10.340.10">
    <property type="match status" value="1"/>
</dbReference>
<dbReference type="eggNOG" id="COG2205">
    <property type="taxonomic scope" value="Bacteria"/>
</dbReference>
<evidence type="ECO:0000313" key="15">
    <source>
        <dbReference type="Proteomes" id="UP000006023"/>
    </source>
</evidence>
<dbReference type="CDD" id="cd00082">
    <property type="entry name" value="HisKA"/>
    <property type="match status" value="1"/>
</dbReference>
<dbReference type="PRINTS" id="PR00344">
    <property type="entry name" value="BCTRLSENSOR"/>
</dbReference>
<dbReference type="CDD" id="cd06225">
    <property type="entry name" value="HAMP"/>
    <property type="match status" value="1"/>
</dbReference>
<dbReference type="InterPro" id="IPR003660">
    <property type="entry name" value="HAMP_dom"/>
</dbReference>
<evidence type="ECO:0000259" key="12">
    <source>
        <dbReference type="PROSITE" id="PS50109"/>
    </source>
</evidence>
<evidence type="ECO:0000256" key="1">
    <source>
        <dbReference type="ARBA" id="ARBA00000085"/>
    </source>
</evidence>
<dbReference type="InterPro" id="IPR003661">
    <property type="entry name" value="HisK_dim/P_dom"/>
</dbReference>
<evidence type="ECO:0000313" key="14">
    <source>
        <dbReference type="EMBL" id="GAB06030.1"/>
    </source>
</evidence>
<dbReference type="InterPro" id="IPR003594">
    <property type="entry name" value="HATPase_dom"/>
</dbReference>
<dbReference type="SMART" id="SM00387">
    <property type="entry name" value="HATPase_c"/>
    <property type="match status" value="1"/>
</dbReference>
<accession>G7GR05</accession>
<evidence type="ECO:0000256" key="6">
    <source>
        <dbReference type="ARBA" id="ARBA00022692"/>
    </source>
</evidence>
<dbReference type="EMBL" id="BAED01000046">
    <property type="protein sequence ID" value="GAB06030.1"/>
    <property type="molecule type" value="Genomic_DNA"/>
</dbReference>
<evidence type="ECO:0000259" key="13">
    <source>
        <dbReference type="PROSITE" id="PS50885"/>
    </source>
</evidence>
<dbReference type="Gene3D" id="1.10.287.130">
    <property type="match status" value="1"/>
</dbReference>
<keyword evidence="4" id="KW-0597">Phosphoprotein</keyword>
<evidence type="ECO:0000256" key="3">
    <source>
        <dbReference type="ARBA" id="ARBA00012438"/>
    </source>
</evidence>
<evidence type="ECO:0000256" key="10">
    <source>
        <dbReference type="ARBA" id="ARBA00023136"/>
    </source>
</evidence>
<dbReference type="GO" id="GO:0005886">
    <property type="term" value="C:plasma membrane"/>
    <property type="evidence" value="ECO:0007669"/>
    <property type="project" value="UniProtKB-SubCell"/>
</dbReference>
<dbReference type="FunFam" id="3.30.565.10:FF:000006">
    <property type="entry name" value="Sensor histidine kinase WalK"/>
    <property type="match status" value="1"/>
</dbReference>
<keyword evidence="6 11" id="KW-0812">Transmembrane</keyword>
<name>G7GR05_9ACTN</name>
<dbReference type="CDD" id="cd00075">
    <property type="entry name" value="HATPase"/>
    <property type="match status" value="1"/>
</dbReference>
<feature type="domain" description="HAMP" evidence="13">
    <location>
        <begin position="192"/>
        <end position="245"/>
    </location>
</feature>
<dbReference type="InterPro" id="IPR050428">
    <property type="entry name" value="TCS_sensor_his_kinase"/>
</dbReference>
<dbReference type="AlphaFoldDB" id="G7GR05"/>
<dbReference type="EC" id="2.7.13.3" evidence="3"/>
<feature type="domain" description="Histidine kinase" evidence="12">
    <location>
        <begin position="253"/>
        <end position="464"/>
    </location>
</feature>
<reference evidence="14 15" key="1">
    <citation type="submission" date="2011-11" db="EMBL/GenBank/DDBJ databases">
        <title>Whole genome shotgun sequence of Gordonia amarae NBRC 15530.</title>
        <authorList>
            <person name="Takarada H."/>
            <person name="Hosoyama A."/>
            <person name="Tsuchikane K."/>
            <person name="Katsumata H."/>
            <person name="Yamazaki S."/>
            <person name="Fujita N."/>
        </authorList>
    </citation>
    <scope>NUCLEOTIDE SEQUENCE [LARGE SCALE GENOMIC DNA]</scope>
    <source>
        <strain evidence="14 15">NBRC 15530</strain>
    </source>
</reference>
<protein>
    <recommendedName>
        <fullName evidence="3">histidine kinase</fullName>
        <ecNumber evidence="3">2.7.13.3</ecNumber>
    </recommendedName>
</protein>
<dbReference type="PANTHER" id="PTHR45436:SF5">
    <property type="entry name" value="SENSOR HISTIDINE KINASE TRCS"/>
    <property type="match status" value="1"/>
</dbReference>
<keyword evidence="7 14" id="KW-0418">Kinase</keyword>
<dbReference type="Gene3D" id="3.30.565.10">
    <property type="entry name" value="Histidine kinase-like ATPase, C-terminal domain"/>
    <property type="match status" value="1"/>
</dbReference>
<organism evidence="14 15">
    <name type="scientific">Gordonia amarae NBRC 15530</name>
    <dbReference type="NCBI Taxonomy" id="1075090"/>
    <lineage>
        <taxon>Bacteria</taxon>
        <taxon>Bacillati</taxon>
        <taxon>Actinomycetota</taxon>
        <taxon>Actinomycetes</taxon>
        <taxon>Mycobacteriales</taxon>
        <taxon>Gordoniaceae</taxon>
        <taxon>Gordonia</taxon>
    </lineage>
</organism>
<evidence type="ECO:0000256" key="4">
    <source>
        <dbReference type="ARBA" id="ARBA00022553"/>
    </source>
</evidence>
<feature type="transmembrane region" description="Helical" evidence="11">
    <location>
        <begin position="165"/>
        <end position="191"/>
    </location>
</feature>
<evidence type="ECO:0000256" key="8">
    <source>
        <dbReference type="ARBA" id="ARBA00022989"/>
    </source>
</evidence>
<dbReference type="SMART" id="SM00304">
    <property type="entry name" value="HAMP"/>
    <property type="match status" value="1"/>
</dbReference>
<proteinExistence type="predicted"/>
<evidence type="ECO:0000256" key="9">
    <source>
        <dbReference type="ARBA" id="ARBA00023012"/>
    </source>
</evidence>
<dbReference type="InterPro" id="IPR004358">
    <property type="entry name" value="Sig_transdc_His_kin-like_C"/>
</dbReference>
<dbReference type="InterPro" id="IPR036890">
    <property type="entry name" value="HATPase_C_sf"/>
</dbReference>
<feature type="transmembrane region" description="Helical" evidence="11">
    <location>
        <begin position="23"/>
        <end position="44"/>
    </location>
</feature>
<dbReference type="SMART" id="SM00388">
    <property type="entry name" value="HisKA"/>
    <property type="match status" value="1"/>
</dbReference>
<dbReference type="STRING" id="1075090.GOAMR_46_01280"/>
<dbReference type="PROSITE" id="PS50885">
    <property type="entry name" value="HAMP"/>
    <property type="match status" value="1"/>
</dbReference>
<comment type="caution">
    <text evidence="14">The sequence shown here is derived from an EMBL/GenBank/DDBJ whole genome shotgun (WGS) entry which is preliminary data.</text>
</comment>
<dbReference type="Pfam" id="PF00672">
    <property type="entry name" value="HAMP"/>
    <property type="match status" value="1"/>
</dbReference>
<dbReference type="InterPro" id="IPR036097">
    <property type="entry name" value="HisK_dim/P_sf"/>
</dbReference>
<sequence>MSPTTDSRSPGAGRWLGPVRTRLTLVATAVVIVAMAVAAAGMLLTMHRILIRNAESAGATRAQQLAHALEADGLHAVTPLMLARDPNVSDVVIIDAEGEVLKSSVVGVRPLLGSLRPGQTKVVRDIQVVGRYDYKYTVSAVGVQTTDGPLTVLVTTDQGPITTSVLTVAFTICLVFPAIIIAVALLTYFLVGRALRPVDTIRKQADAISGGDTSRRLTVPATGDEIAELASTMNAMLERIEHSRSRQLQFVNDASHELNSPLTTLVGLLDLSRATGTPIDVDTVETIMLPDALRLKQLVEDMLVLARADENGMTTRIQSVDLDDVVRAEVTRMRALAPATVSSEIVPARVDGDPGQLTRAIRNIADNAARHTRNELSLRMSRDDRERTVAVTIADDGPGIPDAEKARVFDRFVRLDAARDRGQGGSGLGLAIVTEIVRVHRGQVGVADNPGGGAAFTITLPLATEDPDSGSESVVAEAVWDDIGGSAAGGRPGTTGRIT</sequence>